<dbReference type="EMBL" id="CAJNNW010035234">
    <property type="protein sequence ID" value="CAE8726494.1"/>
    <property type="molecule type" value="Genomic_DNA"/>
</dbReference>
<gene>
    <name evidence="1" type="ORF">PGLA2088_LOCUS44501</name>
</gene>
<dbReference type="AlphaFoldDB" id="A0A813LMC6"/>
<reference evidence="1" key="1">
    <citation type="submission" date="2021-02" db="EMBL/GenBank/DDBJ databases">
        <authorList>
            <person name="Dougan E. K."/>
            <person name="Rhodes N."/>
            <person name="Thang M."/>
            <person name="Chan C."/>
        </authorList>
    </citation>
    <scope>NUCLEOTIDE SEQUENCE</scope>
</reference>
<feature type="non-terminal residue" evidence="1">
    <location>
        <position position="1"/>
    </location>
</feature>
<dbReference type="Proteomes" id="UP000626109">
    <property type="component" value="Unassembled WGS sequence"/>
</dbReference>
<proteinExistence type="predicted"/>
<evidence type="ECO:0000313" key="1">
    <source>
        <dbReference type="EMBL" id="CAE8726494.1"/>
    </source>
</evidence>
<comment type="caution">
    <text evidence="1">The sequence shown here is derived from an EMBL/GenBank/DDBJ whole genome shotgun (WGS) entry which is preliminary data.</text>
</comment>
<organism evidence="1 2">
    <name type="scientific">Polarella glacialis</name>
    <name type="common">Dinoflagellate</name>
    <dbReference type="NCBI Taxonomy" id="89957"/>
    <lineage>
        <taxon>Eukaryota</taxon>
        <taxon>Sar</taxon>
        <taxon>Alveolata</taxon>
        <taxon>Dinophyceae</taxon>
        <taxon>Suessiales</taxon>
        <taxon>Suessiaceae</taxon>
        <taxon>Polarella</taxon>
    </lineage>
</organism>
<name>A0A813LMC6_POLGL</name>
<feature type="non-terminal residue" evidence="1">
    <location>
        <position position="152"/>
    </location>
</feature>
<evidence type="ECO:0000313" key="2">
    <source>
        <dbReference type="Proteomes" id="UP000626109"/>
    </source>
</evidence>
<protein>
    <submittedName>
        <fullName evidence="1">Uncharacterized protein</fullName>
    </submittedName>
</protein>
<accession>A0A813LMC6</accession>
<sequence length="152" mass="16153">AFRSSKGRAPVAVLQGRPLIFRTITLVAAAPSILLARPYGDRLLQDLPEPPLPMPPSAVLRGEANDWLLQVAVQLTRNSRVLPPAMWLSASASAALALQVFQNVGSALALRATRSLPKRTLILVLAVWAASLQGAKLPGLVALLARAEKALE</sequence>